<keyword evidence="3" id="KW-1185">Reference proteome</keyword>
<feature type="non-terminal residue" evidence="2">
    <location>
        <position position="1"/>
    </location>
</feature>
<evidence type="ECO:0000313" key="3">
    <source>
        <dbReference type="Proteomes" id="UP000335636"/>
    </source>
</evidence>
<feature type="compositionally biased region" description="Polar residues" evidence="1">
    <location>
        <begin position="38"/>
        <end position="54"/>
    </location>
</feature>
<feature type="compositionally biased region" description="Basic and acidic residues" evidence="1">
    <location>
        <begin position="17"/>
        <end position="33"/>
    </location>
</feature>
<dbReference type="EMBL" id="CABDUW010001713">
    <property type="protein sequence ID" value="VTJ83478.1"/>
    <property type="molecule type" value="Genomic_DNA"/>
</dbReference>
<feature type="region of interest" description="Disordered" evidence="1">
    <location>
        <begin position="1"/>
        <end position="66"/>
    </location>
</feature>
<evidence type="ECO:0000313" key="2">
    <source>
        <dbReference type="EMBL" id="VTJ83478.1"/>
    </source>
</evidence>
<feature type="compositionally biased region" description="Basic and acidic residues" evidence="1">
    <location>
        <begin position="57"/>
        <end position="66"/>
    </location>
</feature>
<protein>
    <submittedName>
        <fullName evidence="2">Uncharacterized protein</fullName>
    </submittedName>
</protein>
<dbReference type="Proteomes" id="UP000335636">
    <property type="component" value="Unassembled WGS sequence"/>
</dbReference>
<dbReference type="AlphaFoldDB" id="A0A5E4CNL3"/>
<organism evidence="2 3">
    <name type="scientific">Marmota monax</name>
    <name type="common">Woodchuck</name>
    <dbReference type="NCBI Taxonomy" id="9995"/>
    <lineage>
        <taxon>Eukaryota</taxon>
        <taxon>Metazoa</taxon>
        <taxon>Chordata</taxon>
        <taxon>Craniata</taxon>
        <taxon>Vertebrata</taxon>
        <taxon>Euteleostomi</taxon>
        <taxon>Mammalia</taxon>
        <taxon>Eutheria</taxon>
        <taxon>Euarchontoglires</taxon>
        <taxon>Glires</taxon>
        <taxon>Rodentia</taxon>
        <taxon>Sciuromorpha</taxon>
        <taxon>Sciuridae</taxon>
        <taxon>Xerinae</taxon>
        <taxon>Marmotini</taxon>
        <taxon>Marmota</taxon>
    </lineage>
</organism>
<reference evidence="2" key="1">
    <citation type="submission" date="2019-04" db="EMBL/GenBank/DDBJ databases">
        <authorList>
            <person name="Alioto T."/>
            <person name="Alioto T."/>
        </authorList>
    </citation>
    <scope>NUCLEOTIDE SEQUENCE [LARGE SCALE GENOMIC DNA]</scope>
</reference>
<sequence length="66" mass="7370">FCTRRSTASLETPDDLETQRRPLAKKDGERKFPPPEVTVSQPSVTLVLTDQDSATPGERKGKDAWK</sequence>
<gene>
    <name evidence="2" type="ORF">MONAX_5E039356</name>
</gene>
<feature type="compositionally biased region" description="Polar residues" evidence="1">
    <location>
        <begin position="1"/>
        <end position="10"/>
    </location>
</feature>
<evidence type="ECO:0000256" key="1">
    <source>
        <dbReference type="SAM" id="MobiDB-lite"/>
    </source>
</evidence>
<name>A0A5E4CNL3_MARMO</name>
<proteinExistence type="predicted"/>
<comment type="caution">
    <text evidence="2">The sequence shown here is derived from an EMBL/GenBank/DDBJ whole genome shotgun (WGS) entry which is preliminary data.</text>
</comment>
<accession>A0A5E4CNL3</accession>